<dbReference type="EMBL" id="WSEK01000004">
    <property type="protein sequence ID" value="MVQ48157.1"/>
    <property type="molecule type" value="Genomic_DNA"/>
</dbReference>
<keyword evidence="2" id="KW-0012">Acyltransferase</keyword>
<keyword evidence="5" id="KW-1185">Reference proteome</keyword>
<evidence type="ECO:0000259" key="3">
    <source>
        <dbReference type="PROSITE" id="PS51186"/>
    </source>
</evidence>
<dbReference type="RefSeq" id="WP_157340227.1">
    <property type="nucleotide sequence ID" value="NZ_WSEK01000004.1"/>
</dbReference>
<dbReference type="Pfam" id="PF00583">
    <property type="entry name" value="Acetyltransf_1"/>
    <property type="match status" value="1"/>
</dbReference>
<evidence type="ECO:0000313" key="4">
    <source>
        <dbReference type="EMBL" id="MVQ48157.1"/>
    </source>
</evidence>
<evidence type="ECO:0000313" key="5">
    <source>
        <dbReference type="Proteomes" id="UP000473525"/>
    </source>
</evidence>
<dbReference type="InterPro" id="IPR000182">
    <property type="entry name" value="GNAT_dom"/>
</dbReference>
<feature type="domain" description="N-acetyltransferase" evidence="3">
    <location>
        <begin position="2"/>
        <end position="158"/>
    </location>
</feature>
<dbReference type="AlphaFoldDB" id="A0A6L6XN27"/>
<accession>A0A6L6XN27</accession>
<dbReference type="PROSITE" id="PS51186">
    <property type="entry name" value="GNAT"/>
    <property type="match status" value="1"/>
</dbReference>
<dbReference type="InterPro" id="IPR050832">
    <property type="entry name" value="Bact_Acetyltransf"/>
</dbReference>
<name>A0A6L6XN27_9ACTN</name>
<dbReference type="CDD" id="cd04301">
    <property type="entry name" value="NAT_SF"/>
    <property type="match status" value="1"/>
</dbReference>
<dbReference type="Proteomes" id="UP000473525">
    <property type="component" value="Unassembled WGS sequence"/>
</dbReference>
<dbReference type="PANTHER" id="PTHR43877">
    <property type="entry name" value="AMINOALKYLPHOSPHONATE N-ACETYLTRANSFERASE-RELATED-RELATED"/>
    <property type="match status" value="1"/>
</dbReference>
<reference evidence="4 5" key="1">
    <citation type="submission" date="2019-12" db="EMBL/GenBank/DDBJ databases">
        <authorList>
            <person name="Huq M.A."/>
        </authorList>
    </citation>
    <scope>NUCLEOTIDE SEQUENCE [LARGE SCALE GENOMIC DNA]</scope>
    <source>
        <strain evidence="4 5">MAH-18</strain>
    </source>
</reference>
<gene>
    <name evidence="4" type="ORF">GON03_03115</name>
</gene>
<sequence>MVHVRPATVADVDAITAIGHATWPATYDFAGDDYIEHGLTSWWSPAAVERGLRTTTTLVAEVDGQVVGVANVDLRPEVPVIWRLYVLPAQQGAGVGGALLRGLVDAVPADRRAISIEYAAGNDRAAAVYARHGFVEVRREAAEQPGWPEQVWAERPLGG</sequence>
<dbReference type="SUPFAM" id="SSF55729">
    <property type="entry name" value="Acyl-CoA N-acyltransferases (Nat)"/>
    <property type="match status" value="1"/>
</dbReference>
<dbReference type="InterPro" id="IPR016181">
    <property type="entry name" value="Acyl_CoA_acyltransferase"/>
</dbReference>
<comment type="caution">
    <text evidence="4">The sequence shown here is derived from an EMBL/GenBank/DDBJ whole genome shotgun (WGS) entry which is preliminary data.</text>
</comment>
<evidence type="ECO:0000256" key="1">
    <source>
        <dbReference type="ARBA" id="ARBA00022679"/>
    </source>
</evidence>
<organism evidence="4 5">
    <name type="scientific">Nocardioides agri</name>
    <dbReference type="NCBI Taxonomy" id="2682843"/>
    <lineage>
        <taxon>Bacteria</taxon>
        <taxon>Bacillati</taxon>
        <taxon>Actinomycetota</taxon>
        <taxon>Actinomycetes</taxon>
        <taxon>Propionibacteriales</taxon>
        <taxon>Nocardioidaceae</taxon>
        <taxon>Nocardioides</taxon>
    </lineage>
</organism>
<evidence type="ECO:0000256" key="2">
    <source>
        <dbReference type="ARBA" id="ARBA00023315"/>
    </source>
</evidence>
<keyword evidence="1 4" id="KW-0808">Transferase</keyword>
<dbReference type="GO" id="GO:0016747">
    <property type="term" value="F:acyltransferase activity, transferring groups other than amino-acyl groups"/>
    <property type="evidence" value="ECO:0007669"/>
    <property type="project" value="InterPro"/>
</dbReference>
<proteinExistence type="predicted"/>
<dbReference type="Gene3D" id="3.40.630.30">
    <property type="match status" value="1"/>
</dbReference>
<protein>
    <submittedName>
        <fullName evidence="4">GNAT family N-acetyltransferase</fullName>
    </submittedName>
</protein>